<dbReference type="GO" id="GO:0005886">
    <property type="term" value="C:plasma membrane"/>
    <property type="evidence" value="ECO:0007669"/>
    <property type="project" value="UniProtKB-SubCell"/>
</dbReference>
<evidence type="ECO:0000256" key="2">
    <source>
        <dbReference type="ARBA" id="ARBA00022475"/>
    </source>
</evidence>
<evidence type="ECO:0000313" key="7">
    <source>
        <dbReference type="EMBL" id="KHN68471.1"/>
    </source>
</evidence>
<evidence type="ECO:0000256" key="5">
    <source>
        <dbReference type="ARBA" id="ARBA00023136"/>
    </source>
</evidence>
<name>A0A0B2UBQ3_9GAMM</name>
<keyword evidence="3 6" id="KW-0812">Transmembrane</keyword>
<keyword evidence="2" id="KW-1003">Cell membrane</keyword>
<sequence length="210" mass="22930">MLELSQILAFGLICLAMVLTPGPNMIYLISRSICQGKTAGFISLGGVAVGFIFYMLCASFGITALIVAVPYAYDTIRIAGAIYLLWLAWKALRPNASPIFNVKDLSVDSPAKLFLMGFATNLLNPKIAIMYLSLLPQFIHPQQGSILWQSIQLGTIQIFVSVSVNALIVLSAGSIALFLQEKPLWANIQRWLMGTVLAGLAVKILLENRR</sequence>
<evidence type="ECO:0000256" key="1">
    <source>
        <dbReference type="ARBA" id="ARBA00004651"/>
    </source>
</evidence>
<accession>A0A0B2UBQ3</accession>
<dbReference type="EMBL" id="JHQK01000002">
    <property type="protein sequence ID" value="KHN68471.1"/>
    <property type="molecule type" value="Genomic_DNA"/>
</dbReference>
<organism evidence="7 8">
    <name type="scientific">Acinetobacter oleivorans</name>
    <dbReference type="NCBI Taxonomy" id="1148157"/>
    <lineage>
        <taxon>Bacteria</taxon>
        <taxon>Pseudomonadati</taxon>
        <taxon>Pseudomonadota</taxon>
        <taxon>Gammaproteobacteria</taxon>
        <taxon>Moraxellales</taxon>
        <taxon>Moraxellaceae</taxon>
        <taxon>Acinetobacter</taxon>
    </lineage>
</organism>
<comment type="caution">
    <text evidence="7">The sequence shown here is derived from an EMBL/GenBank/DDBJ whole genome shotgun (WGS) entry which is preliminary data.</text>
</comment>
<gene>
    <name evidence="7" type="ORF">DH17_07550</name>
</gene>
<evidence type="ECO:0000313" key="8">
    <source>
        <dbReference type="Proteomes" id="UP000031012"/>
    </source>
</evidence>
<dbReference type="Pfam" id="PF01810">
    <property type="entry name" value="LysE"/>
    <property type="match status" value="1"/>
</dbReference>
<dbReference type="PANTHER" id="PTHR30086">
    <property type="entry name" value="ARGININE EXPORTER PROTEIN ARGO"/>
    <property type="match status" value="1"/>
</dbReference>
<dbReference type="PIRSF" id="PIRSF006324">
    <property type="entry name" value="LeuE"/>
    <property type="match status" value="1"/>
</dbReference>
<keyword evidence="4 6" id="KW-1133">Transmembrane helix</keyword>
<dbReference type="InterPro" id="IPR001123">
    <property type="entry name" value="LeuE-type"/>
</dbReference>
<keyword evidence="5 6" id="KW-0472">Membrane</keyword>
<proteinExistence type="predicted"/>
<feature type="transmembrane region" description="Helical" evidence="6">
    <location>
        <begin position="191"/>
        <end position="206"/>
    </location>
</feature>
<comment type="subcellular location">
    <subcellularLocation>
        <location evidence="1">Cell membrane</location>
        <topology evidence="1">Multi-pass membrane protein</topology>
    </subcellularLocation>
</comment>
<dbReference type="GO" id="GO:0015171">
    <property type="term" value="F:amino acid transmembrane transporter activity"/>
    <property type="evidence" value="ECO:0007669"/>
    <property type="project" value="TreeGrafter"/>
</dbReference>
<feature type="transmembrane region" description="Helical" evidence="6">
    <location>
        <begin position="113"/>
        <end position="134"/>
    </location>
</feature>
<dbReference type="Proteomes" id="UP000031012">
    <property type="component" value="Unassembled WGS sequence"/>
</dbReference>
<protein>
    <submittedName>
        <fullName evidence="7">Lysine transporter LysE</fullName>
    </submittedName>
</protein>
<reference evidence="7 8" key="1">
    <citation type="submission" date="2014-03" db="EMBL/GenBank/DDBJ databases">
        <title>Genome sequence of the diesel-degrader and plant-growth promoter Acinetobacter oleivorans PF-1 isolated from the roots of poplar tree.</title>
        <authorList>
            <person name="Gkorezis P."/>
            <person name="van Hamme J."/>
            <person name="Rineau F."/>
            <person name="Vangronsveld J."/>
            <person name="Francetti A."/>
        </authorList>
    </citation>
    <scope>NUCLEOTIDE SEQUENCE [LARGE SCALE GENOMIC DNA]</scope>
    <source>
        <strain evidence="7 8">PF1</strain>
    </source>
</reference>
<feature type="transmembrane region" description="Helical" evidence="6">
    <location>
        <begin position="6"/>
        <end position="29"/>
    </location>
</feature>
<feature type="transmembrane region" description="Helical" evidence="6">
    <location>
        <begin position="75"/>
        <end position="92"/>
    </location>
</feature>
<evidence type="ECO:0000256" key="4">
    <source>
        <dbReference type="ARBA" id="ARBA00022989"/>
    </source>
</evidence>
<dbReference type="AlphaFoldDB" id="A0A0B2UBQ3"/>
<feature type="transmembrane region" description="Helical" evidence="6">
    <location>
        <begin position="41"/>
        <end position="69"/>
    </location>
</feature>
<feature type="transmembrane region" description="Helical" evidence="6">
    <location>
        <begin position="154"/>
        <end position="179"/>
    </location>
</feature>
<evidence type="ECO:0000256" key="3">
    <source>
        <dbReference type="ARBA" id="ARBA00022692"/>
    </source>
</evidence>
<evidence type="ECO:0000256" key="6">
    <source>
        <dbReference type="SAM" id="Phobius"/>
    </source>
</evidence>
<dbReference type="PANTHER" id="PTHR30086:SF20">
    <property type="entry name" value="ARGININE EXPORTER PROTEIN ARGO-RELATED"/>
    <property type="match status" value="1"/>
</dbReference>